<dbReference type="Proteomes" id="UP000254834">
    <property type="component" value="Chromosome"/>
</dbReference>
<accession>A0A345ZBN0</accession>
<evidence type="ECO:0000313" key="1">
    <source>
        <dbReference type="EMBL" id="AXK60697.1"/>
    </source>
</evidence>
<sequence>MMHAVFTDYAPQDQAFFYESGICLAAQSKIVDWQSLKQVTSVMYHDIQEIQQIVDLFLMMNGTIIEEGVTGADQLMNVISEQITEHQEYLYIELDFIALAAACQELFCVYLEVCPCQPSLVAFKNCLDSNDTSISIDSKKRLVQSYDDFTIRFNKFQITVQEIF</sequence>
<evidence type="ECO:0000313" key="2">
    <source>
        <dbReference type="Proteomes" id="UP000254834"/>
    </source>
</evidence>
<dbReference type="KEGG" id="cdes:C0J27_02995"/>
<organism evidence="1 2">
    <name type="scientific">Candidatus Chromulinivorax destructor</name>
    <dbReference type="NCBI Taxonomy" id="2066483"/>
    <lineage>
        <taxon>Bacteria</taxon>
        <taxon>Candidatus Babelota</taxon>
        <taxon>Candidatus Babeliae</taxon>
        <taxon>Candidatus Babeliales</taxon>
        <taxon>Candidatus Chromulinivoraceae</taxon>
        <taxon>Candidatus Chromulinivorax</taxon>
    </lineage>
</organism>
<dbReference type="EMBL" id="CP025544">
    <property type="protein sequence ID" value="AXK60697.1"/>
    <property type="molecule type" value="Genomic_DNA"/>
</dbReference>
<name>A0A345ZBN0_9BACT</name>
<keyword evidence="2" id="KW-1185">Reference proteome</keyword>
<dbReference type="AlphaFoldDB" id="A0A345ZBN0"/>
<reference evidence="1 2" key="1">
    <citation type="submission" date="2017-12" db="EMBL/GenBank/DDBJ databases">
        <title>Chromulinavorax destructans is a abundant pathogen of dominant heterotrophic picoflagllates.</title>
        <authorList>
            <person name="Deeg C.M."/>
            <person name="Zimmer M."/>
            <person name="Suttle C.A."/>
        </authorList>
    </citation>
    <scope>NUCLEOTIDE SEQUENCE [LARGE SCALE GENOMIC DNA]</scope>
    <source>
        <strain evidence="1 2">SeV1</strain>
    </source>
</reference>
<gene>
    <name evidence="1" type="ORF">C0J27_02995</name>
</gene>
<protein>
    <submittedName>
        <fullName evidence="1">Uncharacterized protein</fullName>
    </submittedName>
</protein>
<proteinExistence type="predicted"/>